<evidence type="ECO:0000313" key="2">
    <source>
        <dbReference type="EMBL" id="CAI9114192.1"/>
    </source>
</evidence>
<feature type="compositionally biased region" description="Basic and acidic residues" evidence="1">
    <location>
        <begin position="38"/>
        <end position="55"/>
    </location>
</feature>
<dbReference type="EMBL" id="OX459124">
    <property type="protein sequence ID" value="CAI9114192.1"/>
    <property type="molecule type" value="Genomic_DNA"/>
</dbReference>
<evidence type="ECO:0000313" key="3">
    <source>
        <dbReference type="Proteomes" id="UP001161247"/>
    </source>
</evidence>
<sequence>MCFRVIMPVDPVKTLNTKRLGKRKRCLPEFPMTTTSWRLRERQSTKASRSERHSASSESVIPGKFFDSACIKEPAGDSIKTPPPAQSHETEVAPSKNTFENPSGGGTIKVKDTRAAAFLSGLLDDLAKSAIVRLAHKTAAQVVEVL</sequence>
<dbReference type="AlphaFoldDB" id="A0AAV1E2B3"/>
<protein>
    <submittedName>
        <fullName evidence="2">OLC1v1014853C1</fullName>
    </submittedName>
</protein>
<feature type="region of interest" description="Disordered" evidence="1">
    <location>
        <begin position="75"/>
        <end position="107"/>
    </location>
</feature>
<organism evidence="2 3">
    <name type="scientific">Oldenlandia corymbosa var. corymbosa</name>
    <dbReference type="NCBI Taxonomy" id="529605"/>
    <lineage>
        <taxon>Eukaryota</taxon>
        <taxon>Viridiplantae</taxon>
        <taxon>Streptophyta</taxon>
        <taxon>Embryophyta</taxon>
        <taxon>Tracheophyta</taxon>
        <taxon>Spermatophyta</taxon>
        <taxon>Magnoliopsida</taxon>
        <taxon>eudicotyledons</taxon>
        <taxon>Gunneridae</taxon>
        <taxon>Pentapetalae</taxon>
        <taxon>asterids</taxon>
        <taxon>lamiids</taxon>
        <taxon>Gentianales</taxon>
        <taxon>Rubiaceae</taxon>
        <taxon>Rubioideae</taxon>
        <taxon>Spermacoceae</taxon>
        <taxon>Hedyotis-Oldenlandia complex</taxon>
        <taxon>Oldenlandia</taxon>
    </lineage>
</organism>
<name>A0AAV1E2B3_OLDCO</name>
<accession>A0AAV1E2B3</accession>
<reference evidence="2" key="1">
    <citation type="submission" date="2023-03" db="EMBL/GenBank/DDBJ databases">
        <authorList>
            <person name="Julca I."/>
        </authorList>
    </citation>
    <scope>NUCLEOTIDE SEQUENCE</scope>
</reference>
<evidence type="ECO:0000256" key="1">
    <source>
        <dbReference type="SAM" id="MobiDB-lite"/>
    </source>
</evidence>
<dbReference type="Proteomes" id="UP001161247">
    <property type="component" value="Chromosome 7"/>
</dbReference>
<feature type="region of interest" description="Disordered" evidence="1">
    <location>
        <begin position="37"/>
        <end position="60"/>
    </location>
</feature>
<proteinExistence type="predicted"/>
<gene>
    <name evidence="2" type="ORF">OLC1_LOCUS21015</name>
</gene>
<keyword evidence="3" id="KW-1185">Reference proteome</keyword>